<dbReference type="Proteomes" id="UP001642484">
    <property type="component" value="Unassembled WGS sequence"/>
</dbReference>
<evidence type="ECO:0000313" key="2">
    <source>
        <dbReference type="EMBL" id="CAK9098013.1"/>
    </source>
</evidence>
<reference evidence="2 3" key="1">
    <citation type="submission" date="2024-02" db="EMBL/GenBank/DDBJ databases">
        <authorList>
            <person name="Chen Y."/>
            <person name="Shah S."/>
            <person name="Dougan E. K."/>
            <person name="Thang M."/>
            <person name="Chan C."/>
        </authorList>
    </citation>
    <scope>NUCLEOTIDE SEQUENCE [LARGE SCALE GENOMIC DNA]</scope>
</reference>
<evidence type="ECO:0000256" key="1">
    <source>
        <dbReference type="SAM" id="Coils"/>
    </source>
</evidence>
<gene>
    <name evidence="2" type="ORF">CCMP2556_LOCUS46460</name>
</gene>
<keyword evidence="1" id="KW-0175">Coiled coil</keyword>
<accession>A0ABP0RBP5</accession>
<dbReference type="EMBL" id="CAXAMN010025794">
    <property type="protein sequence ID" value="CAK9098013.1"/>
    <property type="molecule type" value="Genomic_DNA"/>
</dbReference>
<organism evidence="2 3">
    <name type="scientific">Durusdinium trenchii</name>
    <dbReference type="NCBI Taxonomy" id="1381693"/>
    <lineage>
        <taxon>Eukaryota</taxon>
        <taxon>Sar</taxon>
        <taxon>Alveolata</taxon>
        <taxon>Dinophyceae</taxon>
        <taxon>Suessiales</taxon>
        <taxon>Symbiodiniaceae</taxon>
        <taxon>Durusdinium</taxon>
    </lineage>
</organism>
<comment type="caution">
    <text evidence="2">The sequence shown here is derived from an EMBL/GenBank/DDBJ whole genome shotgun (WGS) entry which is preliminary data.</text>
</comment>
<feature type="coiled-coil region" evidence="1">
    <location>
        <begin position="134"/>
        <end position="221"/>
    </location>
</feature>
<name>A0ABP0RBP5_9DINO</name>
<proteinExistence type="predicted"/>
<sequence>MLTDDLMLKQDCKIGDSENVPKGKCLVWSQGIVMEKFKTFKTPSPDLAKIRRELTRLYEGKDVRLLFSGLDFDRQHDESQKALDSLQKYIVMAKTAGEAFPSIKQILDDLSDVLHKSQLFKKDQEAKRKVILKEKELQATMKVAERRLQQVEKEKEDIEAKNRKLHEEKGKLEADTKAVRDELAKVMHDVAAEQSTLKRRVQELEVEKKELKDALRTVEGFLKDKRSVSSSPGGAGEDAAKLEKLIQLVERSVK</sequence>
<protein>
    <submittedName>
        <fullName evidence="2">Uncharacterized protein</fullName>
    </submittedName>
</protein>
<evidence type="ECO:0000313" key="3">
    <source>
        <dbReference type="Proteomes" id="UP001642484"/>
    </source>
</evidence>
<keyword evidence="3" id="KW-1185">Reference proteome</keyword>